<dbReference type="Proteomes" id="UP001066276">
    <property type="component" value="Chromosome 2_1"/>
</dbReference>
<name>A0AAV7VIK8_PLEWA</name>
<evidence type="ECO:0000256" key="1">
    <source>
        <dbReference type="SAM" id="MobiDB-lite"/>
    </source>
</evidence>
<accession>A0AAV7VIK8</accession>
<feature type="compositionally biased region" description="Low complexity" evidence="1">
    <location>
        <begin position="15"/>
        <end position="33"/>
    </location>
</feature>
<feature type="compositionally biased region" description="Polar residues" evidence="1">
    <location>
        <begin position="1"/>
        <end position="14"/>
    </location>
</feature>
<proteinExistence type="predicted"/>
<reference evidence="2" key="1">
    <citation type="journal article" date="2022" name="bioRxiv">
        <title>Sequencing and chromosome-scale assembly of the giantPleurodeles waltlgenome.</title>
        <authorList>
            <person name="Brown T."/>
            <person name="Elewa A."/>
            <person name="Iarovenko S."/>
            <person name="Subramanian E."/>
            <person name="Araus A.J."/>
            <person name="Petzold A."/>
            <person name="Susuki M."/>
            <person name="Suzuki K.-i.T."/>
            <person name="Hayashi T."/>
            <person name="Toyoda A."/>
            <person name="Oliveira C."/>
            <person name="Osipova E."/>
            <person name="Leigh N.D."/>
            <person name="Simon A."/>
            <person name="Yun M.H."/>
        </authorList>
    </citation>
    <scope>NUCLEOTIDE SEQUENCE</scope>
    <source>
        <strain evidence="2">20211129_DDA</strain>
        <tissue evidence="2">Liver</tissue>
    </source>
</reference>
<protein>
    <submittedName>
        <fullName evidence="2">Uncharacterized protein</fullName>
    </submittedName>
</protein>
<evidence type="ECO:0000313" key="2">
    <source>
        <dbReference type="EMBL" id="KAJ1200721.1"/>
    </source>
</evidence>
<sequence length="76" mass="7879">MGDTQVTKPTQQLTSQGKKAALQAAAASLSEGGLPEGEPRPDREAPVMGESTDDDSVTSIKEGLPQVTPQTQDDIA</sequence>
<comment type="caution">
    <text evidence="2">The sequence shown here is derived from an EMBL/GenBank/DDBJ whole genome shotgun (WGS) entry which is preliminary data.</text>
</comment>
<keyword evidence="3" id="KW-1185">Reference proteome</keyword>
<feature type="region of interest" description="Disordered" evidence="1">
    <location>
        <begin position="1"/>
        <end position="76"/>
    </location>
</feature>
<evidence type="ECO:0000313" key="3">
    <source>
        <dbReference type="Proteomes" id="UP001066276"/>
    </source>
</evidence>
<dbReference type="EMBL" id="JANPWB010000003">
    <property type="protein sequence ID" value="KAJ1200721.1"/>
    <property type="molecule type" value="Genomic_DNA"/>
</dbReference>
<organism evidence="2 3">
    <name type="scientific">Pleurodeles waltl</name>
    <name type="common">Iberian ribbed newt</name>
    <dbReference type="NCBI Taxonomy" id="8319"/>
    <lineage>
        <taxon>Eukaryota</taxon>
        <taxon>Metazoa</taxon>
        <taxon>Chordata</taxon>
        <taxon>Craniata</taxon>
        <taxon>Vertebrata</taxon>
        <taxon>Euteleostomi</taxon>
        <taxon>Amphibia</taxon>
        <taxon>Batrachia</taxon>
        <taxon>Caudata</taxon>
        <taxon>Salamandroidea</taxon>
        <taxon>Salamandridae</taxon>
        <taxon>Pleurodelinae</taxon>
        <taxon>Pleurodeles</taxon>
    </lineage>
</organism>
<feature type="compositionally biased region" description="Polar residues" evidence="1">
    <location>
        <begin position="67"/>
        <end position="76"/>
    </location>
</feature>
<dbReference type="AlphaFoldDB" id="A0AAV7VIK8"/>
<gene>
    <name evidence="2" type="ORF">NDU88_004542</name>
</gene>